<keyword evidence="1" id="KW-0812">Transmembrane</keyword>
<sequence>MSNYWTIIPLILLVILVGLWWLLKSRAEHGDLPGQSDAERATLPPAAAAPIKAPPAPPIVEPTVVEPEPEALVEPAILVATPAPEPAAKPAPAGEPDDLLLLKGVGPKLATLLGTLGVTRFAEIAAWTDADVARIDAELGNFKGRPVRDKWIEQAGYLAKGDRAGFEAKFGKIDG</sequence>
<comment type="caution">
    <text evidence="2">The sequence shown here is derived from an EMBL/GenBank/DDBJ whole genome shotgun (WGS) entry which is preliminary data.</text>
</comment>
<reference evidence="2 3" key="1">
    <citation type="submission" date="2017-08" db="EMBL/GenBank/DDBJ databases">
        <title>Infants hospitalized years apart are colonized by the same room-sourced microbial strains.</title>
        <authorList>
            <person name="Brooks B."/>
            <person name="Olm M.R."/>
            <person name="Firek B.A."/>
            <person name="Baker R."/>
            <person name="Thomas B.C."/>
            <person name="Morowitz M.J."/>
            <person name="Banfield J.F."/>
        </authorList>
    </citation>
    <scope>NUCLEOTIDE SEQUENCE [LARGE SCALE GENOMIC DNA]</scope>
    <source>
        <strain evidence="2">S2_018_000_R2_101</strain>
    </source>
</reference>
<protein>
    <recommendedName>
        <fullName evidence="4">LSU ribosomal protein L21p</fullName>
    </recommendedName>
</protein>
<dbReference type="EMBL" id="QFNN01000001">
    <property type="protein sequence ID" value="PZO92276.1"/>
    <property type="molecule type" value="Genomic_DNA"/>
</dbReference>
<evidence type="ECO:0000313" key="3">
    <source>
        <dbReference type="Proteomes" id="UP000249066"/>
    </source>
</evidence>
<dbReference type="Proteomes" id="UP000249066">
    <property type="component" value="Unassembled WGS sequence"/>
</dbReference>
<dbReference type="AlphaFoldDB" id="A0A2W5AG94"/>
<dbReference type="Gene3D" id="1.10.150.20">
    <property type="entry name" value="5' to 3' exonuclease, C-terminal subdomain"/>
    <property type="match status" value="1"/>
</dbReference>
<evidence type="ECO:0000256" key="1">
    <source>
        <dbReference type="SAM" id="Phobius"/>
    </source>
</evidence>
<accession>A0A2W5AG94</accession>
<gene>
    <name evidence="2" type="ORF">DI623_00540</name>
</gene>
<keyword evidence="1" id="KW-0472">Membrane</keyword>
<evidence type="ECO:0008006" key="4">
    <source>
        <dbReference type="Google" id="ProtNLM"/>
    </source>
</evidence>
<organism evidence="2 3">
    <name type="scientific">Sphingomonas sanxanigenens</name>
    <dbReference type="NCBI Taxonomy" id="397260"/>
    <lineage>
        <taxon>Bacteria</taxon>
        <taxon>Pseudomonadati</taxon>
        <taxon>Pseudomonadota</taxon>
        <taxon>Alphaproteobacteria</taxon>
        <taxon>Sphingomonadales</taxon>
        <taxon>Sphingomonadaceae</taxon>
        <taxon>Sphingomonas</taxon>
    </lineage>
</organism>
<name>A0A2W5AG94_9SPHN</name>
<evidence type="ECO:0000313" key="2">
    <source>
        <dbReference type="EMBL" id="PZO92276.1"/>
    </source>
</evidence>
<proteinExistence type="predicted"/>
<keyword evidence="1" id="KW-1133">Transmembrane helix</keyword>
<feature type="transmembrane region" description="Helical" evidence="1">
    <location>
        <begin position="6"/>
        <end position="23"/>
    </location>
</feature>